<name>A0A0F9L1D7_9ZZZZ</name>
<dbReference type="EMBL" id="LAZR01006955">
    <property type="protein sequence ID" value="KKM88469.1"/>
    <property type="molecule type" value="Genomic_DNA"/>
</dbReference>
<evidence type="ECO:0000313" key="1">
    <source>
        <dbReference type="EMBL" id="KKM88469.1"/>
    </source>
</evidence>
<sequence>MLNPDAPPRPDGLPSGRDPCRECGCPPWVRCAHFDGLVVLLADHAASKHDPYCNHKALFSVVGPLPEPHWENCSDCQVDVGFAIDVQSIDEAFPTDSLPAAEAEFLRHDEALRLAQEARA</sequence>
<organism evidence="1">
    <name type="scientific">marine sediment metagenome</name>
    <dbReference type="NCBI Taxonomy" id="412755"/>
    <lineage>
        <taxon>unclassified sequences</taxon>
        <taxon>metagenomes</taxon>
        <taxon>ecological metagenomes</taxon>
    </lineage>
</organism>
<reference evidence="1" key="1">
    <citation type="journal article" date="2015" name="Nature">
        <title>Complex archaea that bridge the gap between prokaryotes and eukaryotes.</title>
        <authorList>
            <person name="Spang A."/>
            <person name="Saw J.H."/>
            <person name="Jorgensen S.L."/>
            <person name="Zaremba-Niedzwiedzka K."/>
            <person name="Martijn J."/>
            <person name="Lind A.E."/>
            <person name="van Eijk R."/>
            <person name="Schleper C."/>
            <person name="Guy L."/>
            <person name="Ettema T.J."/>
        </authorList>
    </citation>
    <scope>NUCLEOTIDE SEQUENCE</scope>
</reference>
<dbReference type="AlphaFoldDB" id="A0A0F9L1D7"/>
<comment type="caution">
    <text evidence="1">The sequence shown here is derived from an EMBL/GenBank/DDBJ whole genome shotgun (WGS) entry which is preliminary data.</text>
</comment>
<accession>A0A0F9L1D7</accession>
<proteinExistence type="predicted"/>
<protein>
    <submittedName>
        <fullName evidence="1">Uncharacterized protein</fullName>
    </submittedName>
</protein>
<gene>
    <name evidence="1" type="ORF">LCGC14_1258460</name>
</gene>